<dbReference type="Proteomes" id="UP000694680">
    <property type="component" value="Chromosome 4"/>
</dbReference>
<dbReference type="SMART" id="SM00408">
    <property type="entry name" value="IGc2"/>
    <property type="match status" value="2"/>
</dbReference>
<dbReference type="PANTHER" id="PTHR46013">
    <property type="entry name" value="VASCULAR CELL ADHESION MOLECULE 1"/>
    <property type="match status" value="1"/>
</dbReference>
<protein>
    <recommendedName>
        <fullName evidence="2">Ig-like domain-containing protein</fullName>
    </recommendedName>
</protein>
<evidence type="ECO:0000256" key="1">
    <source>
        <dbReference type="SAM" id="SignalP"/>
    </source>
</evidence>
<keyword evidence="1" id="KW-0732">Signal</keyword>
<dbReference type="AlphaFoldDB" id="A0A8C5D758"/>
<proteinExistence type="predicted"/>
<dbReference type="Pfam" id="PF13895">
    <property type="entry name" value="Ig_2"/>
    <property type="match status" value="2"/>
</dbReference>
<dbReference type="InterPro" id="IPR013783">
    <property type="entry name" value="Ig-like_fold"/>
</dbReference>
<feature type="domain" description="Ig-like" evidence="2">
    <location>
        <begin position="22"/>
        <end position="109"/>
    </location>
</feature>
<dbReference type="PROSITE" id="PS50835">
    <property type="entry name" value="IG_LIKE"/>
    <property type="match status" value="2"/>
</dbReference>
<dbReference type="InterPro" id="IPR007110">
    <property type="entry name" value="Ig-like_dom"/>
</dbReference>
<dbReference type="InterPro" id="IPR003598">
    <property type="entry name" value="Ig_sub2"/>
</dbReference>
<dbReference type="InterPro" id="IPR036179">
    <property type="entry name" value="Ig-like_dom_sf"/>
</dbReference>
<dbReference type="PANTHER" id="PTHR46013:SF1">
    <property type="entry name" value="IG-LIKE DOMAIN-CONTAINING PROTEIN"/>
    <property type="match status" value="1"/>
</dbReference>
<dbReference type="SUPFAM" id="SSF48726">
    <property type="entry name" value="Immunoglobulin"/>
    <property type="match status" value="2"/>
</dbReference>
<feature type="signal peptide" evidence="1">
    <location>
        <begin position="1"/>
        <end position="26"/>
    </location>
</feature>
<evidence type="ECO:0000259" key="2">
    <source>
        <dbReference type="PROSITE" id="PS50835"/>
    </source>
</evidence>
<dbReference type="SMART" id="SM00409">
    <property type="entry name" value="IG"/>
    <property type="match status" value="2"/>
</dbReference>
<reference evidence="3" key="1">
    <citation type="submission" date="2020-06" db="EMBL/GenBank/DDBJ databases">
        <authorList>
            <consortium name="Wellcome Sanger Institute Data Sharing"/>
        </authorList>
    </citation>
    <scope>NUCLEOTIDE SEQUENCE [LARGE SCALE GENOMIC DNA]</scope>
</reference>
<name>A0A8C5D758_GOUWI</name>
<dbReference type="Gene3D" id="2.60.40.10">
    <property type="entry name" value="Immunoglobulins"/>
    <property type="match status" value="2"/>
</dbReference>
<keyword evidence="4" id="KW-1185">Reference proteome</keyword>
<reference evidence="3" key="2">
    <citation type="submission" date="2025-08" db="UniProtKB">
        <authorList>
            <consortium name="Ensembl"/>
        </authorList>
    </citation>
    <scope>IDENTIFICATION</scope>
</reference>
<dbReference type="Ensembl" id="ENSGWIT00000001872.1">
    <property type="protein sequence ID" value="ENSGWIP00000001732.1"/>
    <property type="gene ID" value="ENSGWIG00000000996.1"/>
</dbReference>
<reference evidence="3" key="3">
    <citation type="submission" date="2025-09" db="UniProtKB">
        <authorList>
            <consortium name="Ensembl"/>
        </authorList>
    </citation>
    <scope>IDENTIFICATION</scope>
</reference>
<evidence type="ECO:0000313" key="4">
    <source>
        <dbReference type="Proteomes" id="UP000694680"/>
    </source>
</evidence>
<accession>A0A8C5D758</accession>
<evidence type="ECO:0000313" key="3">
    <source>
        <dbReference type="Ensembl" id="ENSGWIP00000001732.1"/>
    </source>
</evidence>
<feature type="chain" id="PRO_5034959468" description="Ig-like domain-containing protein" evidence="1">
    <location>
        <begin position="27"/>
        <end position="200"/>
    </location>
</feature>
<organism evidence="3 4">
    <name type="scientific">Gouania willdenowi</name>
    <name type="common">Blunt-snouted clingfish</name>
    <name type="synonym">Lepadogaster willdenowi</name>
    <dbReference type="NCBI Taxonomy" id="441366"/>
    <lineage>
        <taxon>Eukaryota</taxon>
        <taxon>Metazoa</taxon>
        <taxon>Chordata</taxon>
        <taxon>Craniata</taxon>
        <taxon>Vertebrata</taxon>
        <taxon>Euteleostomi</taxon>
        <taxon>Actinopterygii</taxon>
        <taxon>Neopterygii</taxon>
        <taxon>Teleostei</taxon>
        <taxon>Neoteleostei</taxon>
        <taxon>Acanthomorphata</taxon>
        <taxon>Ovalentaria</taxon>
        <taxon>Blenniimorphae</taxon>
        <taxon>Blenniiformes</taxon>
        <taxon>Gobiesocoidei</taxon>
        <taxon>Gobiesocidae</taxon>
        <taxon>Gobiesocinae</taxon>
        <taxon>Gouania</taxon>
    </lineage>
</organism>
<dbReference type="InterPro" id="IPR003599">
    <property type="entry name" value="Ig_sub"/>
</dbReference>
<feature type="domain" description="Ig-like" evidence="2">
    <location>
        <begin position="114"/>
        <end position="196"/>
    </location>
</feature>
<sequence>MEEQTSSYFTCCCLLLFLSLAPPSNISLWVTPTQDLVEGRSLSFTCRSDGAPPPTLVLRREGVELWRADSTPSRSLTFNLSSASLQDSAHYQCEATNQLGRTQVSTYVSVRAPPRNTSVLVLPSTVVHEGQTVTVCCQAVSFPPSAASLRKLNNGAELYSDNGTFLLVNVTVGDSGLYQVTMTNDLGRQVRVFSLSVRGQ</sequence>